<sequence length="330" mass="37296">MLNVFLTVDTEIWPYAEGWPVHALSPDKTTFDAEIAACLYGRTLDGDFGLPYQIEQLNQHGLKATYFLEPLFADRAGSHHLAALVQLIQENGQEVQLHLHTEWLSEIQDPSIPAHFRQYMHQFTLDEQTALIAKGVRSLQTAGVAAVHAFRAGSYGANQATLRAAARNGLLFDTSCNPCYLGRDCQIDPGRPMLQPFKMEDVWEFPVSFFQDYPGHRRHAQLAACSFDEMKTALLDAWKAGWHAFVIVLHSFELVKNRTPAALCQPDKRNIDRFHKLCQFLAGHPDKFRTAQFSEMDPAAIPGVEPAQALRSRPHHTAWRYAEQALSRFV</sequence>
<dbReference type="EMBL" id="FNOY01000024">
    <property type="protein sequence ID" value="SDY22365.1"/>
    <property type="molecule type" value="Genomic_DNA"/>
</dbReference>
<dbReference type="STRING" id="44576.SAMN05421881_10245"/>
<reference evidence="1 2" key="1">
    <citation type="submission" date="2016-10" db="EMBL/GenBank/DDBJ databases">
        <authorList>
            <person name="de Groot N.N."/>
        </authorList>
    </citation>
    <scope>NUCLEOTIDE SEQUENCE [LARGE SCALE GENOMIC DNA]</scope>
    <source>
        <strain evidence="1 2">Nm1</strain>
    </source>
</reference>
<dbReference type="RefSeq" id="WP_090413780.1">
    <property type="nucleotide sequence ID" value="NZ_FNOY01000024.1"/>
</dbReference>
<dbReference type="Gene3D" id="3.20.20.370">
    <property type="entry name" value="Glycoside hydrolase/deacetylase"/>
    <property type="match status" value="1"/>
</dbReference>
<dbReference type="OrthoDB" id="8597776at2"/>
<dbReference type="InterPro" id="IPR011330">
    <property type="entry name" value="Glyco_hydro/deAcase_b/a-brl"/>
</dbReference>
<dbReference type="AlphaFoldDB" id="A0A1H3I4G5"/>
<evidence type="ECO:0000313" key="1">
    <source>
        <dbReference type="EMBL" id="SDY22365.1"/>
    </source>
</evidence>
<accession>A0A1H3I4G5</accession>
<keyword evidence="2" id="KW-1185">Reference proteome</keyword>
<protein>
    <recommendedName>
        <fullName evidence="3">Polysaccharide deacetylase</fullName>
    </recommendedName>
</protein>
<dbReference type="SUPFAM" id="SSF88713">
    <property type="entry name" value="Glycoside hydrolase/deacetylase"/>
    <property type="match status" value="1"/>
</dbReference>
<organism evidence="1 2">
    <name type="scientific">Nitrosomonas halophila</name>
    <dbReference type="NCBI Taxonomy" id="44576"/>
    <lineage>
        <taxon>Bacteria</taxon>
        <taxon>Pseudomonadati</taxon>
        <taxon>Pseudomonadota</taxon>
        <taxon>Betaproteobacteria</taxon>
        <taxon>Nitrosomonadales</taxon>
        <taxon>Nitrosomonadaceae</taxon>
        <taxon>Nitrosomonas</taxon>
    </lineage>
</organism>
<evidence type="ECO:0000313" key="2">
    <source>
        <dbReference type="Proteomes" id="UP000198640"/>
    </source>
</evidence>
<dbReference type="GO" id="GO:0005975">
    <property type="term" value="P:carbohydrate metabolic process"/>
    <property type="evidence" value="ECO:0007669"/>
    <property type="project" value="InterPro"/>
</dbReference>
<name>A0A1H3I4G5_9PROT</name>
<dbReference type="Proteomes" id="UP000198640">
    <property type="component" value="Unassembled WGS sequence"/>
</dbReference>
<dbReference type="CDD" id="cd10933">
    <property type="entry name" value="CE4_u9"/>
    <property type="match status" value="1"/>
</dbReference>
<proteinExistence type="predicted"/>
<gene>
    <name evidence="1" type="ORF">SAMN05421881_10245</name>
</gene>
<evidence type="ECO:0008006" key="3">
    <source>
        <dbReference type="Google" id="ProtNLM"/>
    </source>
</evidence>